<dbReference type="AlphaFoldDB" id="A0A2S5R766"/>
<accession>A0A2S5R766</accession>
<dbReference type="OrthoDB" id="8479335at2"/>
<evidence type="ECO:0000313" key="1">
    <source>
        <dbReference type="EMBL" id="PPE03168.1"/>
    </source>
</evidence>
<sequence length="180" mass="20457">MMVTDLRLYYLDQTSNESESIQASNPCLQTCTQTLFSAKKEGHLIRNIYGHCITLHSIPFKYGSIITGQGTFPPSSKILKPGIRLKVYCIQPLYTLKVQGPKMISLERPCVPYSVFLIQDKHSVPIALKEHSEQNVEIPQDAHGFISYCPILFMIVTAFDIKFTEDHGESFQWSLTLEEI</sequence>
<organism evidence="1 2">
    <name type="scientific">Holospora curviuscula</name>
    <dbReference type="NCBI Taxonomy" id="1082868"/>
    <lineage>
        <taxon>Bacteria</taxon>
        <taxon>Pseudomonadati</taxon>
        <taxon>Pseudomonadota</taxon>
        <taxon>Alphaproteobacteria</taxon>
        <taxon>Holosporales</taxon>
        <taxon>Holosporaceae</taxon>
        <taxon>Holospora</taxon>
    </lineage>
</organism>
<protein>
    <submittedName>
        <fullName evidence="1">Uncharacterized protein</fullName>
    </submittedName>
</protein>
<comment type="caution">
    <text evidence="1">The sequence shown here is derived from an EMBL/GenBank/DDBJ whole genome shotgun (WGS) entry which is preliminary data.</text>
</comment>
<keyword evidence="2" id="KW-1185">Reference proteome</keyword>
<dbReference type="RefSeq" id="WP_129591965.1">
    <property type="nucleotide sequence ID" value="NZ_PHHC01000133.1"/>
</dbReference>
<dbReference type="EMBL" id="PHHC01000133">
    <property type="protein sequence ID" value="PPE03168.1"/>
    <property type="molecule type" value="Genomic_DNA"/>
</dbReference>
<proteinExistence type="predicted"/>
<evidence type="ECO:0000313" key="2">
    <source>
        <dbReference type="Proteomes" id="UP000239425"/>
    </source>
</evidence>
<reference evidence="1 2" key="1">
    <citation type="submission" date="2017-11" db="EMBL/GenBank/DDBJ databases">
        <title>Comparative genomic analysis of Holospora spp., intranuclear symbionts of paramecia.</title>
        <authorList>
            <person name="Garushyants S.K."/>
            <person name="Beliavskaya A."/>
            <person name="Malko D.B."/>
            <person name="Logacheva M.D."/>
            <person name="Rautian M.S."/>
            <person name="Gelfand M.S."/>
        </authorList>
    </citation>
    <scope>NUCLEOTIDE SEQUENCE [LARGE SCALE GENOMIC DNA]</scope>
    <source>
        <strain evidence="2">02AZ16</strain>
    </source>
</reference>
<dbReference type="Proteomes" id="UP000239425">
    <property type="component" value="Unassembled WGS sequence"/>
</dbReference>
<name>A0A2S5R766_9PROT</name>
<gene>
    <name evidence="1" type="ORF">HCUR_01387</name>
</gene>